<evidence type="ECO:0000256" key="5">
    <source>
        <dbReference type="ARBA" id="ARBA00023242"/>
    </source>
</evidence>
<dbReference type="Pfam" id="PF05705">
    <property type="entry name" value="DUF829"/>
    <property type="match status" value="1"/>
</dbReference>
<dbReference type="PANTHER" id="PTHR12265">
    <property type="entry name" value="TRANSMEMBRANE PROTEIN 53"/>
    <property type="match status" value="1"/>
</dbReference>
<evidence type="ECO:0000256" key="3">
    <source>
        <dbReference type="ARBA" id="ARBA00022989"/>
    </source>
</evidence>
<comment type="caution">
    <text evidence="7">The sequence shown here is derived from an EMBL/GenBank/DDBJ whole genome shotgun (WGS) entry which is preliminary data.</text>
</comment>
<reference evidence="7 8" key="1">
    <citation type="journal article" date="2013" name="Fungal Biol.">
        <title>Analysis of microsatellite markers in the genome of the plant pathogen Ceratocystis fimbriata.</title>
        <authorList>
            <person name="Simpson M.C."/>
            <person name="Wilken P.M."/>
            <person name="Coetzee M.P."/>
            <person name="Wingfield M.J."/>
            <person name="Wingfield B.D."/>
        </authorList>
    </citation>
    <scope>NUCLEOTIDE SEQUENCE [LARGE SCALE GENOMIC DNA]</scope>
    <source>
        <strain evidence="7 8">CBS 114723</strain>
    </source>
</reference>
<evidence type="ECO:0000256" key="2">
    <source>
        <dbReference type="ARBA" id="ARBA00022692"/>
    </source>
</evidence>
<dbReference type="AlphaFoldDB" id="A0A2C5X0N2"/>
<reference evidence="7 8" key="2">
    <citation type="journal article" date="2013" name="IMA Fungus">
        <title>IMA Genome-F 1: Ceratocystis fimbriata: Draft nuclear genome sequence for the plant pathogen, Ceratocystis fimbriata.</title>
        <authorList>
            <person name="Wilken P.M."/>
            <person name="Steenkamp E.T."/>
            <person name="Wingfield M.J."/>
            <person name="de Beer Z.W."/>
            <person name="Wingfield B.D."/>
        </authorList>
    </citation>
    <scope>NUCLEOTIDE SEQUENCE [LARGE SCALE GENOMIC DNA]</scope>
    <source>
        <strain evidence="7 8">CBS 114723</strain>
    </source>
</reference>
<keyword evidence="5" id="KW-0539">Nucleus</keyword>
<sequence length="304" mass="34018">MSTQTLVNTTPAKPKLEAFPGFTRITDQIYVHKPQATRASITPTSGPRVIIIYGWGDGLPRHVSKYTDGFRTLFPNATIIAVLSPIFKALTQSLTARSQNMGQLLDIAYPADATYTASSPEDAVLVHAMSNTGAINYTATIHAYKQRFGRPMPCRLLSHDSMPGSVKLTWENMPRWSRAMALGTAAFFPWPFFVTQGIWGLFLAVNEFGHWIAGAETAPVTAARLTVDEEFTDKNMVKLFMYSKEDEIIYWEDVEAAMAHSLQKGYKVESEIFTGSGHVGHMRQSPEKYWKLIQETWEKATKAE</sequence>
<name>A0A2C5X0N2_9PEZI</name>
<evidence type="ECO:0000256" key="4">
    <source>
        <dbReference type="ARBA" id="ARBA00023136"/>
    </source>
</evidence>
<keyword evidence="3" id="KW-1133">Transmembrane helix</keyword>
<keyword evidence="2" id="KW-0812">Transmembrane</keyword>
<keyword evidence="4" id="KW-0472">Membrane</keyword>
<proteinExistence type="inferred from homology"/>
<dbReference type="EMBL" id="APWK03000092">
    <property type="protein sequence ID" value="PHH51530.1"/>
    <property type="molecule type" value="Genomic_DNA"/>
</dbReference>
<dbReference type="InterPro" id="IPR008547">
    <property type="entry name" value="DUF829_TMEM53"/>
</dbReference>
<evidence type="ECO:0000256" key="1">
    <source>
        <dbReference type="ARBA" id="ARBA00007387"/>
    </source>
</evidence>
<dbReference type="Proteomes" id="UP000222788">
    <property type="component" value="Unassembled WGS sequence"/>
</dbReference>
<dbReference type="GO" id="GO:0005640">
    <property type="term" value="C:nuclear outer membrane"/>
    <property type="evidence" value="ECO:0007669"/>
    <property type="project" value="UniProtKB-SubCell"/>
</dbReference>
<dbReference type="InterPro" id="IPR029058">
    <property type="entry name" value="AB_hydrolase_fold"/>
</dbReference>
<accession>A0A2C5X0N2</accession>
<comment type="subcellular location">
    <subcellularLocation>
        <location evidence="6">Nucleus outer membrane</location>
        <topology evidence="6">Single-pass membrane protein</topology>
    </subcellularLocation>
</comment>
<comment type="similarity">
    <text evidence="1">Belongs to the TMEM53 family.</text>
</comment>
<gene>
    <name evidence="7" type="ORF">CFIMG_008686RA00001</name>
</gene>
<organism evidence="7 8">
    <name type="scientific">Ceratocystis fimbriata CBS 114723</name>
    <dbReference type="NCBI Taxonomy" id="1035309"/>
    <lineage>
        <taxon>Eukaryota</taxon>
        <taxon>Fungi</taxon>
        <taxon>Dikarya</taxon>
        <taxon>Ascomycota</taxon>
        <taxon>Pezizomycotina</taxon>
        <taxon>Sordariomycetes</taxon>
        <taxon>Hypocreomycetidae</taxon>
        <taxon>Microascales</taxon>
        <taxon>Ceratocystidaceae</taxon>
        <taxon>Ceratocystis</taxon>
    </lineage>
</organism>
<protein>
    <recommendedName>
        <fullName evidence="9">Transmembrane protein 53</fullName>
    </recommendedName>
</protein>
<dbReference type="OrthoDB" id="77878at2759"/>
<dbReference type="SUPFAM" id="SSF53474">
    <property type="entry name" value="alpha/beta-Hydrolases"/>
    <property type="match status" value="1"/>
</dbReference>
<keyword evidence="8" id="KW-1185">Reference proteome</keyword>
<dbReference type="PANTHER" id="PTHR12265:SF30">
    <property type="entry name" value="TRANSMEMBRANE PROTEIN 53"/>
    <property type="match status" value="1"/>
</dbReference>
<evidence type="ECO:0000256" key="6">
    <source>
        <dbReference type="ARBA" id="ARBA00034303"/>
    </source>
</evidence>
<evidence type="ECO:0000313" key="8">
    <source>
        <dbReference type="Proteomes" id="UP000222788"/>
    </source>
</evidence>
<evidence type="ECO:0008006" key="9">
    <source>
        <dbReference type="Google" id="ProtNLM"/>
    </source>
</evidence>
<evidence type="ECO:0000313" key="7">
    <source>
        <dbReference type="EMBL" id="PHH51530.1"/>
    </source>
</evidence>